<dbReference type="SMART" id="SM01372">
    <property type="entry name" value="E2F_TDP"/>
    <property type="match status" value="1"/>
</dbReference>
<dbReference type="InterPro" id="IPR037241">
    <property type="entry name" value="E2F-DP_heterodim"/>
</dbReference>
<dbReference type="GO" id="GO:0000981">
    <property type="term" value="F:DNA-binding transcription factor activity, RNA polymerase II-specific"/>
    <property type="evidence" value="ECO:0007669"/>
    <property type="project" value="TreeGrafter"/>
</dbReference>
<evidence type="ECO:0000256" key="3">
    <source>
        <dbReference type="ARBA" id="ARBA00023125"/>
    </source>
</evidence>
<dbReference type="GO" id="GO:0090575">
    <property type="term" value="C:RNA polymerase II transcription regulator complex"/>
    <property type="evidence" value="ECO:0007669"/>
    <property type="project" value="TreeGrafter"/>
</dbReference>
<dbReference type="InterPro" id="IPR015633">
    <property type="entry name" value="E2F"/>
</dbReference>
<dbReference type="InterPro" id="IPR032198">
    <property type="entry name" value="E2F_CC-MB"/>
</dbReference>
<evidence type="ECO:0000256" key="4">
    <source>
        <dbReference type="ARBA" id="ARBA00023163"/>
    </source>
</evidence>
<feature type="domain" description="E2F/DP family winged-helix DNA-binding" evidence="8">
    <location>
        <begin position="125"/>
        <end position="162"/>
    </location>
</feature>
<evidence type="ECO:0000313" key="9">
    <source>
        <dbReference type="EMBL" id="KAL0281082.1"/>
    </source>
</evidence>
<dbReference type="EMBL" id="JARGDH010000001">
    <property type="protein sequence ID" value="KAL0281082.1"/>
    <property type="molecule type" value="Genomic_DNA"/>
</dbReference>
<evidence type="ECO:0000256" key="7">
    <source>
        <dbReference type="SAM" id="MobiDB-lite"/>
    </source>
</evidence>
<dbReference type="Gene3D" id="1.10.10.10">
    <property type="entry name" value="Winged helix-like DNA-binding domain superfamily/Winged helix DNA-binding domain"/>
    <property type="match status" value="1"/>
</dbReference>
<gene>
    <name evidence="9" type="ORF">PYX00_002181</name>
</gene>
<evidence type="ECO:0000256" key="5">
    <source>
        <dbReference type="RuleBase" id="RU003796"/>
    </source>
</evidence>
<proteinExistence type="inferred from homology"/>
<dbReference type="PANTHER" id="PTHR12081:SF18">
    <property type="entry name" value="TRANSCRIPTION FACTOR E2F2-RELATED"/>
    <property type="match status" value="1"/>
</dbReference>
<reference evidence="9" key="1">
    <citation type="journal article" date="2024" name="Gigascience">
        <title>Chromosome-level genome of the poultry shaft louse Menopon gallinae provides insight into the host-switching and adaptive evolution of parasitic lice.</title>
        <authorList>
            <person name="Xu Y."/>
            <person name="Ma L."/>
            <person name="Liu S."/>
            <person name="Liang Y."/>
            <person name="Liu Q."/>
            <person name="He Z."/>
            <person name="Tian L."/>
            <person name="Duan Y."/>
            <person name="Cai W."/>
            <person name="Li H."/>
            <person name="Song F."/>
        </authorList>
    </citation>
    <scope>NUCLEOTIDE SEQUENCE</scope>
    <source>
        <strain evidence="9">Cailab_2023a</strain>
    </source>
</reference>
<dbReference type="CDD" id="cd14660">
    <property type="entry name" value="E2F_DD"/>
    <property type="match status" value="1"/>
</dbReference>
<evidence type="ECO:0000256" key="1">
    <source>
        <dbReference type="ARBA" id="ARBA00010940"/>
    </source>
</evidence>
<sequence>MMTDQSYTMIKKEAVTITPNINTIKQEVPTEHTSPMYHLLDHGYGQTPQNQIIRLPSRSDANLVKRRLNLDGSISILPPSEFKTPNSTTPGSAKRMRFNSVASVASVATQVSSPSPTSKGKHSNRYDTSLGLLTRRFVTFTNVLEGIGILEKKSKNNIQWRGSPRGIDFHDVSGSQEDSPKNNVMLELRRREEELNRLISNAEMELKQLTEDKRFAYVTYEDLRTIPSYKNQTVMVIKAPPEAKLRVPDPSKVLQMYIKSENSEIEVFICPEEVDDCPPAPAPEKVKNSPVRPSGSHIGPSIKEEPTSENSDLGSDLSRYKNVLISDSDDFGPMGGRFQLQTEDQNQGSSGICTDLVGPINEEQFLALEPPPIEDDYLFSLGPEEGLTDLFDLTFDLFDSKRKLKEEDKPGALGEFTDV</sequence>
<name>A0AAW2IFF2_9NEOP</name>
<keyword evidence="5" id="KW-0539">Nucleus</keyword>
<keyword evidence="6" id="KW-0175">Coiled coil</keyword>
<keyword evidence="2 5" id="KW-0805">Transcription regulation</keyword>
<evidence type="ECO:0000256" key="2">
    <source>
        <dbReference type="ARBA" id="ARBA00023015"/>
    </source>
</evidence>
<evidence type="ECO:0000256" key="6">
    <source>
        <dbReference type="SAM" id="Coils"/>
    </source>
</evidence>
<organism evidence="9">
    <name type="scientific">Menopon gallinae</name>
    <name type="common">poultry shaft louse</name>
    <dbReference type="NCBI Taxonomy" id="328185"/>
    <lineage>
        <taxon>Eukaryota</taxon>
        <taxon>Metazoa</taxon>
        <taxon>Ecdysozoa</taxon>
        <taxon>Arthropoda</taxon>
        <taxon>Hexapoda</taxon>
        <taxon>Insecta</taxon>
        <taxon>Pterygota</taxon>
        <taxon>Neoptera</taxon>
        <taxon>Paraneoptera</taxon>
        <taxon>Psocodea</taxon>
        <taxon>Troctomorpha</taxon>
        <taxon>Phthiraptera</taxon>
        <taxon>Amblycera</taxon>
        <taxon>Menoponidae</taxon>
        <taxon>Menopon</taxon>
    </lineage>
</organism>
<dbReference type="SUPFAM" id="SSF144074">
    <property type="entry name" value="E2F-DP heterodimerization region"/>
    <property type="match status" value="1"/>
</dbReference>
<comment type="subcellular location">
    <subcellularLocation>
        <location evidence="5">Nucleus</location>
    </subcellularLocation>
</comment>
<dbReference type="GO" id="GO:0046983">
    <property type="term" value="F:protein dimerization activity"/>
    <property type="evidence" value="ECO:0007669"/>
    <property type="project" value="InterPro"/>
</dbReference>
<accession>A0AAW2IFF2</accession>
<dbReference type="AlphaFoldDB" id="A0AAW2IFF2"/>
<dbReference type="PANTHER" id="PTHR12081">
    <property type="entry name" value="TRANSCRIPTION FACTOR E2F"/>
    <property type="match status" value="1"/>
</dbReference>
<dbReference type="InterPro" id="IPR036388">
    <property type="entry name" value="WH-like_DNA-bd_sf"/>
</dbReference>
<dbReference type="InterPro" id="IPR003316">
    <property type="entry name" value="E2F_WHTH_DNA-bd_dom"/>
</dbReference>
<dbReference type="Pfam" id="PF02319">
    <property type="entry name" value="WHD_E2F_TDP"/>
    <property type="match status" value="1"/>
</dbReference>
<dbReference type="Gene3D" id="6.10.250.540">
    <property type="match status" value="1"/>
</dbReference>
<protein>
    <recommendedName>
        <fullName evidence="8">E2F/DP family winged-helix DNA-binding domain-containing protein</fullName>
    </recommendedName>
</protein>
<feature type="coiled-coil region" evidence="6">
    <location>
        <begin position="181"/>
        <end position="212"/>
    </location>
</feature>
<dbReference type="Pfam" id="PF16421">
    <property type="entry name" value="E2F_CC-MB"/>
    <property type="match status" value="1"/>
</dbReference>
<comment type="similarity">
    <text evidence="1 5">Belongs to the E2F/DP family.</text>
</comment>
<keyword evidence="3 5" id="KW-0238">DNA-binding</keyword>
<dbReference type="GO" id="GO:0000978">
    <property type="term" value="F:RNA polymerase II cis-regulatory region sequence-specific DNA binding"/>
    <property type="evidence" value="ECO:0007669"/>
    <property type="project" value="InterPro"/>
</dbReference>
<keyword evidence="4 5" id="KW-0804">Transcription</keyword>
<feature type="region of interest" description="Disordered" evidence="7">
    <location>
        <begin position="279"/>
        <end position="315"/>
    </location>
</feature>
<evidence type="ECO:0000259" key="8">
    <source>
        <dbReference type="SMART" id="SM01372"/>
    </source>
</evidence>
<comment type="caution">
    <text evidence="9">The sequence shown here is derived from an EMBL/GenBank/DDBJ whole genome shotgun (WGS) entry which is preliminary data.</text>
</comment>